<sequence>MASMEPTRQANGAPPLTEVEQPTSQPLPSERGHDQRPRRAALGGRPLLWIALTSLAGLVALFFVSRAVRSHAAEPPAIRIPLPAFELTDQRGQRFGLEQLRGRVWIADFIFTTCPTVCPKLTQRMKEIEQRSRDLGGALHLATFTVDPENDTPEVLAQYAASQGLPLERWTLLTGPLDQIESTIVKGFKIAMGKKESSPGLFSIFHGERLVLVDQEGVIRGYYEANDEGIPAILRDARALVK</sequence>
<evidence type="ECO:0000313" key="8">
    <source>
        <dbReference type="EMBL" id="KYF67826.1"/>
    </source>
</evidence>
<keyword evidence="6" id="KW-1133">Transmembrane helix</keyword>
<evidence type="ECO:0000313" key="9">
    <source>
        <dbReference type="Proteomes" id="UP000075260"/>
    </source>
</evidence>
<evidence type="ECO:0000259" key="7">
    <source>
        <dbReference type="PROSITE" id="PS51352"/>
    </source>
</evidence>
<dbReference type="GO" id="GO:0046872">
    <property type="term" value="F:metal ion binding"/>
    <property type="evidence" value="ECO:0007669"/>
    <property type="project" value="UniProtKB-KW"/>
</dbReference>
<feature type="domain" description="Thioredoxin" evidence="7">
    <location>
        <begin position="76"/>
        <end position="242"/>
    </location>
</feature>
<dbReference type="InterPro" id="IPR036249">
    <property type="entry name" value="Thioredoxin-like_sf"/>
</dbReference>
<proteinExistence type="inferred from homology"/>
<dbReference type="Proteomes" id="UP000075260">
    <property type="component" value="Unassembled WGS sequence"/>
</dbReference>
<dbReference type="PANTHER" id="PTHR12151:SF25">
    <property type="entry name" value="LINALOOL DEHYDRATASE_ISOMERASE DOMAIN-CONTAINING PROTEIN"/>
    <property type="match status" value="1"/>
</dbReference>
<feature type="disulfide bond" description="Redox-active" evidence="4">
    <location>
        <begin position="114"/>
        <end position="118"/>
    </location>
</feature>
<protein>
    <recommendedName>
        <fullName evidence="7">Thioredoxin domain-containing protein</fullName>
    </recommendedName>
</protein>
<dbReference type="InterPro" id="IPR013766">
    <property type="entry name" value="Thioredoxin_domain"/>
</dbReference>
<evidence type="ECO:0000256" key="5">
    <source>
        <dbReference type="SAM" id="MobiDB-lite"/>
    </source>
</evidence>
<accession>A0A150QJD7</accession>
<dbReference type="SUPFAM" id="SSF52833">
    <property type="entry name" value="Thioredoxin-like"/>
    <property type="match status" value="1"/>
</dbReference>
<feature type="region of interest" description="Disordered" evidence="5">
    <location>
        <begin position="1"/>
        <end position="38"/>
    </location>
</feature>
<feature type="transmembrane region" description="Helical" evidence="6">
    <location>
        <begin position="46"/>
        <end position="64"/>
    </location>
</feature>
<keyword evidence="6" id="KW-0472">Membrane</keyword>
<evidence type="ECO:0000256" key="3">
    <source>
        <dbReference type="PIRSR" id="PIRSR603782-1"/>
    </source>
</evidence>
<dbReference type="AlphaFoldDB" id="A0A150QJD7"/>
<dbReference type="PANTHER" id="PTHR12151">
    <property type="entry name" value="ELECTRON TRANSPORT PROTIN SCO1/SENC FAMILY MEMBER"/>
    <property type="match status" value="1"/>
</dbReference>
<feature type="binding site" evidence="3">
    <location>
        <position position="118"/>
    </location>
    <ligand>
        <name>Cu cation</name>
        <dbReference type="ChEBI" id="CHEBI:23378"/>
    </ligand>
</feature>
<dbReference type="InterPro" id="IPR003782">
    <property type="entry name" value="SCO1/SenC"/>
</dbReference>
<keyword evidence="6" id="KW-0812">Transmembrane</keyword>
<comment type="similarity">
    <text evidence="1">Belongs to the SCO1/2 family.</text>
</comment>
<evidence type="ECO:0000256" key="4">
    <source>
        <dbReference type="PIRSR" id="PIRSR603782-2"/>
    </source>
</evidence>
<feature type="compositionally biased region" description="Polar residues" evidence="5">
    <location>
        <begin position="1"/>
        <end position="10"/>
    </location>
</feature>
<organism evidence="8 9">
    <name type="scientific">Sorangium cellulosum</name>
    <name type="common">Polyangium cellulosum</name>
    <dbReference type="NCBI Taxonomy" id="56"/>
    <lineage>
        <taxon>Bacteria</taxon>
        <taxon>Pseudomonadati</taxon>
        <taxon>Myxococcota</taxon>
        <taxon>Polyangia</taxon>
        <taxon>Polyangiales</taxon>
        <taxon>Polyangiaceae</taxon>
        <taxon>Sorangium</taxon>
    </lineage>
</organism>
<keyword evidence="3" id="KW-0479">Metal-binding</keyword>
<reference evidence="8 9" key="1">
    <citation type="submission" date="2014-02" db="EMBL/GenBank/DDBJ databases">
        <title>The small core and large imbalanced accessory genome model reveals a collaborative survival strategy of Sorangium cellulosum strains in nature.</title>
        <authorList>
            <person name="Han K."/>
            <person name="Peng R."/>
            <person name="Blom J."/>
            <person name="Li Y.-Z."/>
        </authorList>
    </citation>
    <scope>NUCLEOTIDE SEQUENCE [LARGE SCALE GENOMIC DNA]</scope>
    <source>
        <strain evidence="8 9">So0008-312</strain>
    </source>
</reference>
<feature type="binding site" evidence="3">
    <location>
        <position position="206"/>
    </location>
    <ligand>
        <name>Cu cation</name>
        <dbReference type="ChEBI" id="CHEBI:23378"/>
    </ligand>
</feature>
<evidence type="ECO:0000256" key="2">
    <source>
        <dbReference type="ARBA" id="ARBA00023008"/>
    </source>
</evidence>
<dbReference type="Gene3D" id="3.40.30.10">
    <property type="entry name" value="Glutaredoxin"/>
    <property type="match status" value="1"/>
</dbReference>
<feature type="binding site" evidence="3">
    <location>
        <position position="114"/>
    </location>
    <ligand>
        <name>Cu cation</name>
        <dbReference type="ChEBI" id="CHEBI:23378"/>
    </ligand>
</feature>
<comment type="caution">
    <text evidence="8">The sequence shown here is derived from an EMBL/GenBank/DDBJ whole genome shotgun (WGS) entry which is preliminary data.</text>
</comment>
<dbReference type="RefSeq" id="WP_061609566.1">
    <property type="nucleotide sequence ID" value="NZ_JEMA01000613.1"/>
</dbReference>
<dbReference type="PROSITE" id="PS51352">
    <property type="entry name" value="THIOREDOXIN_2"/>
    <property type="match status" value="1"/>
</dbReference>
<evidence type="ECO:0000256" key="6">
    <source>
        <dbReference type="SAM" id="Phobius"/>
    </source>
</evidence>
<keyword evidence="4" id="KW-1015">Disulfide bond</keyword>
<evidence type="ECO:0000256" key="1">
    <source>
        <dbReference type="ARBA" id="ARBA00010996"/>
    </source>
</evidence>
<keyword evidence="2 3" id="KW-0186">Copper</keyword>
<dbReference type="CDD" id="cd02968">
    <property type="entry name" value="SCO"/>
    <property type="match status" value="1"/>
</dbReference>
<dbReference type="EMBL" id="JEMA01000613">
    <property type="protein sequence ID" value="KYF67826.1"/>
    <property type="molecule type" value="Genomic_DNA"/>
</dbReference>
<dbReference type="Pfam" id="PF02630">
    <property type="entry name" value="SCO1-SenC"/>
    <property type="match status" value="1"/>
</dbReference>
<name>A0A150QJD7_SORCE</name>
<gene>
    <name evidence="8" type="ORF">BE15_12780</name>
</gene>